<feature type="compositionally biased region" description="Pro residues" evidence="9">
    <location>
        <begin position="318"/>
        <end position="334"/>
    </location>
</feature>
<dbReference type="GO" id="GO:0010043">
    <property type="term" value="P:response to zinc ion"/>
    <property type="evidence" value="ECO:0007669"/>
    <property type="project" value="TreeGrafter"/>
</dbReference>
<dbReference type="InterPro" id="IPR027469">
    <property type="entry name" value="Cation_efflux_TMD_sf"/>
</dbReference>
<keyword evidence="3" id="KW-0812">Transmembrane</keyword>
<feature type="compositionally biased region" description="Low complexity" evidence="9">
    <location>
        <begin position="303"/>
        <end position="317"/>
    </location>
</feature>
<evidence type="ECO:0000313" key="10">
    <source>
        <dbReference type="Ensembl" id="ENSABRP00000006635.1"/>
    </source>
</evidence>
<name>A0A8B9BMM9_9AVES</name>
<dbReference type="Proteomes" id="UP000694426">
    <property type="component" value="Unplaced"/>
</dbReference>
<evidence type="ECO:0000256" key="6">
    <source>
        <dbReference type="ARBA" id="ARBA00022989"/>
    </source>
</evidence>
<dbReference type="InterPro" id="IPR050681">
    <property type="entry name" value="CDF/SLC30A"/>
</dbReference>
<keyword evidence="5" id="KW-0406">Ion transport</keyword>
<reference evidence="10" key="1">
    <citation type="submission" date="2025-08" db="UniProtKB">
        <authorList>
            <consortium name="Ensembl"/>
        </authorList>
    </citation>
    <scope>IDENTIFICATION</scope>
</reference>
<dbReference type="PANTHER" id="PTHR11562:SF30">
    <property type="entry name" value="PROTON-COUPLED ZINC ANTIPORTER SLC30A3-RELATED"/>
    <property type="match status" value="1"/>
</dbReference>
<evidence type="ECO:0000256" key="8">
    <source>
        <dbReference type="ARBA" id="ARBA00048349"/>
    </source>
</evidence>
<keyword evidence="5" id="KW-0864">Zinc transport</keyword>
<evidence type="ECO:0000256" key="7">
    <source>
        <dbReference type="ARBA" id="ARBA00023136"/>
    </source>
</evidence>
<feature type="compositionally biased region" description="Low complexity" evidence="9">
    <location>
        <begin position="59"/>
        <end position="79"/>
    </location>
</feature>
<reference evidence="10" key="2">
    <citation type="submission" date="2025-09" db="UniProtKB">
        <authorList>
            <consortium name="Ensembl"/>
        </authorList>
    </citation>
    <scope>IDENTIFICATION</scope>
</reference>
<keyword evidence="4" id="KW-0862">Zinc</keyword>
<evidence type="ECO:0000313" key="11">
    <source>
        <dbReference type="Proteomes" id="UP000694426"/>
    </source>
</evidence>
<dbReference type="Gene3D" id="1.20.1510.10">
    <property type="entry name" value="Cation efflux protein transmembrane domain"/>
    <property type="match status" value="1"/>
</dbReference>
<feature type="compositionally biased region" description="Polar residues" evidence="9">
    <location>
        <begin position="1"/>
        <end position="10"/>
    </location>
</feature>
<evidence type="ECO:0000256" key="1">
    <source>
        <dbReference type="ARBA" id="ARBA00004127"/>
    </source>
</evidence>
<evidence type="ECO:0000256" key="5">
    <source>
        <dbReference type="ARBA" id="ARBA00022906"/>
    </source>
</evidence>
<evidence type="ECO:0000256" key="4">
    <source>
        <dbReference type="ARBA" id="ARBA00022833"/>
    </source>
</evidence>
<protein>
    <submittedName>
        <fullName evidence="10">Uncharacterized protein</fullName>
    </submittedName>
</protein>
<keyword evidence="7" id="KW-0472">Membrane</keyword>
<feature type="region of interest" description="Disordered" evidence="9">
    <location>
        <begin position="302"/>
        <end position="334"/>
    </location>
</feature>
<evidence type="ECO:0000256" key="3">
    <source>
        <dbReference type="ARBA" id="ARBA00022692"/>
    </source>
</evidence>
<keyword evidence="2" id="KW-0050">Antiport</keyword>
<feature type="region of interest" description="Disordered" evidence="9">
    <location>
        <begin position="1"/>
        <end position="126"/>
    </location>
</feature>
<evidence type="ECO:0000256" key="9">
    <source>
        <dbReference type="SAM" id="MobiDB-lite"/>
    </source>
</evidence>
<keyword evidence="5" id="KW-0813">Transport</keyword>
<keyword evidence="6" id="KW-1133">Transmembrane helix</keyword>
<proteinExistence type="predicted"/>
<sequence length="362" mass="37638">MVLGNRQSGHPSALKKSPTDQSSQSPRQCTTTPAVPSETRRVTQGQPPLAAAQPVPREQGQPGAQLLPPAPCPAGQGPCRASRGFREPLPRGNQGRSCPASRAVPLPTVTSPGPHGKPRKPLTPELLSPVQPGGSTLCPRCHRTSSTRLTAVLRAHLRLQVLGVDVLVGVVLLGRAARPAAEEAAAAAAAAETLGALASVLSIWVVTGALVYLAAARIISNDYEIEARAMLATSASAVGVNLVYVPRTLIPTSSGPTQPGPPLLCAPGVPSPQPQPPLLSLCLEPSYPQCCLLLFPEPPPHSQPHIHSLSPPSSTSPQPCPRDPVPNLPNPRPALPHTCPEPLHGGCAVPAEPWMCSLPHPR</sequence>
<dbReference type="GO" id="GO:0005385">
    <property type="term" value="F:zinc ion transmembrane transporter activity"/>
    <property type="evidence" value="ECO:0007669"/>
    <property type="project" value="TreeGrafter"/>
</dbReference>
<comment type="subcellular location">
    <subcellularLocation>
        <location evidence="1">Endomembrane system</location>
        <topology evidence="1">Multi-pass membrane protein</topology>
    </subcellularLocation>
</comment>
<dbReference type="GO" id="GO:0005886">
    <property type="term" value="C:plasma membrane"/>
    <property type="evidence" value="ECO:0007669"/>
    <property type="project" value="TreeGrafter"/>
</dbReference>
<keyword evidence="11" id="KW-1185">Reference proteome</keyword>
<dbReference type="AlphaFoldDB" id="A0A8B9BMM9"/>
<dbReference type="GO" id="GO:0015297">
    <property type="term" value="F:antiporter activity"/>
    <property type="evidence" value="ECO:0007669"/>
    <property type="project" value="UniProtKB-KW"/>
</dbReference>
<accession>A0A8B9BMM9</accession>
<dbReference type="PANTHER" id="PTHR11562">
    <property type="entry name" value="CATION EFFLUX PROTEIN/ ZINC TRANSPORTER"/>
    <property type="match status" value="1"/>
</dbReference>
<organism evidence="10 11">
    <name type="scientific">Anser brachyrhynchus</name>
    <name type="common">Pink-footed goose</name>
    <dbReference type="NCBI Taxonomy" id="132585"/>
    <lineage>
        <taxon>Eukaryota</taxon>
        <taxon>Metazoa</taxon>
        <taxon>Chordata</taxon>
        <taxon>Craniata</taxon>
        <taxon>Vertebrata</taxon>
        <taxon>Euteleostomi</taxon>
        <taxon>Archelosauria</taxon>
        <taxon>Archosauria</taxon>
        <taxon>Dinosauria</taxon>
        <taxon>Saurischia</taxon>
        <taxon>Theropoda</taxon>
        <taxon>Coelurosauria</taxon>
        <taxon>Aves</taxon>
        <taxon>Neognathae</taxon>
        <taxon>Galloanserae</taxon>
        <taxon>Anseriformes</taxon>
        <taxon>Anatidae</taxon>
        <taxon>Anserinae</taxon>
        <taxon>Anser</taxon>
    </lineage>
</organism>
<evidence type="ECO:0000256" key="2">
    <source>
        <dbReference type="ARBA" id="ARBA00022449"/>
    </source>
</evidence>
<comment type="catalytic activity">
    <reaction evidence="8">
        <text>Zn(2+)(in) + 2 H(+)(out) = Zn(2+)(out) + 2 H(+)(in)</text>
        <dbReference type="Rhea" id="RHEA:72627"/>
        <dbReference type="ChEBI" id="CHEBI:15378"/>
        <dbReference type="ChEBI" id="CHEBI:29105"/>
    </reaction>
</comment>
<feature type="compositionally biased region" description="Polar residues" evidence="9">
    <location>
        <begin position="19"/>
        <end position="34"/>
    </location>
</feature>
<dbReference type="GO" id="GO:0012505">
    <property type="term" value="C:endomembrane system"/>
    <property type="evidence" value="ECO:0007669"/>
    <property type="project" value="UniProtKB-SubCell"/>
</dbReference>
<dbReference type="Ensembl" id="ENSABRT00000009552.1">
    <property type="protein sequence ID" value="ENSABRP00000006635.1"/>
    <property type="gene ID" value="ENSABRG00000006102.1"/>
</dbReference>